<accession>A0ABS8V3F2</accession>
<evidence type="ECO:0000256" key="1">
    <source>
        <dbReference type="SAM" id="MobiDB-lite"/>
    </source>
</evidence>
<name>A0ABS8V3F2_DATST</name>
<sequence>MASITKSGKVLTKIITISDKKVDDAISKSELIVEDNVEQEIPAKLGKLVIIEDTLIDAAKSTSVENKGKGKEVTDSPSSCSKLLVLLISLIRANCASVFLPLTLKKLTGLWDTHDRECDETSHTLSQRRNERPKPAHQLQDEPTDSKEEGLTTTGREHLKRSFAKEVRIIESELFEYPPIEIG</sequence>
<feature type="non-terminal residue" evidence="2">
    <location>
        <position position="183"/>
    </location>
</feature>
<feature type="compositionally biased region" description="Basic and acidic residues" evidence="1">
    <location>
        <begin position="121"/>
        <end position="134"/>
    </location>
</feature>
<evidence type="ECO:0000313" key="3">
    <source>
        <dbReference type="Proteomes" id="UP000823775"/>
    </source>
</evidence>
<reference evidence="2 3" key="1">
    <citation type="journal article" date="2021" name="BMC Genomics">
        <title>Datura genome reveals duplications of psychoactive alkaloid biosynthetic genes and high mutation rate following tissue culture.</title>
        <authorList>
            <person name="Rajewski A."/>
            <person name="Carter-House D."/>
            <person name="Stajich J."/>
            <person name="Litt A."/>
        </authorList>
    </citation>
    <scope>NUCLEOTIDE SEQUENCE [LARGE SCALE GENOMIC DNA]</scope>
    <source>
        <strain evidence="2">AR-01</strain>
    </source>
</reference>
<proteinExistence type="predicted"/>
<gene>
    <name evidence="2" type="ORF">HAX54_028011</name>
</gene>
<feature type="region of interest" description="Disordered" evidence="1">
    <location>
        <begin position="121"/>
        <end position="158"/>
    </location>
</feature>
<evidence type="ECO:0000313" key="2">
    <source>
        <dbReference type="EMBL" id="MCD9641668.1"/>
    </source>
</evidence>
<protein>
    <submittedName>
        <fullName evidence="2">Uncharacterized protein</fullName>
    </submittedName>
</protein>
<comment type="caution">
    <text evidence="2">The sequence shown here is derived from an EMBL/GenBank/DDBJ whole genome shotgun (WGS) entry which is preliminary data.</text>
</comment>
<organism evidence="2 3">
    <name type="scientific">Datura stramonium</name>
    <name type="common">Jimsonweed</name>
    <name type="synonym">Common thornapple</name>
    <dbReference type="NCBI Taxonomy" id="4076"/>
    <lineage>
        <taxon>Eukaryota</taxon>
        <taxon>Viridiplantae</taxon>
        <taxon>Streptophyta</taxon>
        <taxon>Embryophyta</taxon>
        <taxon>Tracheophyta</taxon>
        <taxon>Spermatophyta</taxon>
        <taxon>Magnoliopsida</taxon>
        <taxon>eudicotyledons</taxon>
        <taxon>Gunneridae</taxon>
        <taxon>Pentapetalae</taxon>
        <taxon>asterids</taxon>
        <taxon>lamiids</taxon>
        <taxon>Solanales</taxon>
        <taxon>Solanaceae</taxon>
        <taxon>Solanoideae</taxon>
        <taxon>Datureae</taxon>
        <taxon>Datura</taxon>
    </lineage>
</organism>
<dbReference type="EMBL" id="JACEIK010003421">
    <property type="protein sequence ID" value="MCD9641668.1"/>
    <property type="molecule type" value="Genomic_DNA"/>
</dbReference>
<dbReference type="Proteomes" id="UP000823775">
    <property type="component" value="Unassembled WGS sequence"/>
</dbReference>
<keyword evidence="3" id="KW-1185">Reference proteome</keyword>